<gene>
    <name evidence="1" type="ORF">KCMC57_62980</name>
</gene>
<organism evidence="1">
    <name type="scientific">Kitasatospora sp. CMC57</name>
    <dbReference type="NCBI Taxonomy" id="3231513"/>
    <lineage>
        <taxon>Bacteria</taxon>
        <taxon>Bacillati</taxon>
        <taxon>Actinomycetota</taxon>
        <taxon>Actinomycetes</taxon>
        <taxon>Kitasatosporales</taxon>
        <taxon>Streptomycetaceae</taxon>
        <taxon>Kitasatospora</taxon>
    </lineage>
</organism>
<name>A0AB33KEP9_9ACTN</name>
<accession>A0AB33KEP9</accession>
<dbReference type="EMBL" id="AP035881">
    <property type="protein sequence ID" value="BFP49930.1"/>
    <property type="molecule type" value="Genomic_DNA"/>
</dbReference>
<reference evidence="1" key="1">
    <citation type="submission" date="2024-07" db="EMBL/GenBank/DDBJ databases">
        <title>Complete genome sequences of cellulolytic bacteria, Kitasatospora sp. CMC57 and Streptomyces sp. CMC78, isolated from Japanese agricultural soil.</title>
        <authorList>
            <person name="Hashimoto T."/>
            <person name="Ito M."/>
            <person name="Iwamoto M."/>
            <person name="Fukahori D."/>
            <person name="Shoda T."/>
            <person name="Sakoda M."/>
            <person name="Morohoshi T."/>
            <person name="Mitsuboshi M."/>
            <person name="Nishizawa T."/>
        </authorList>
    </citation>
    <scope>NUCLEOTIDE SEQUENCE</scope>
    <source>
        <strain evidence="1">CMC57</strain>
    </source>
</reference>
<protein>
    <submittedName>
        <fullName evidence="1">Uncharacterized protein</fullName>
    </submittedName>
</protein>
<dbReference type="AlphaFoldDB" id="A0AB33KEP9"/>
<sequence length="147" mass="15666">MTDTFTLVDDTDSENGDTHALTGAEQAALEQAAATGERTADWIRDLAARWPDAERELADLADTLADVMARIDPAGEGEIDAEAHYDLTARLRHTVTLPAAREHLTAAERVALVAADSPIIVLGDFDLALPCLCEAIDDALNLARTSA</sequence>
<evidence type="ECO:0000313" key="1">
    <source>
        <dbReference type="EMBL" id="BFP49930.1"/>
    </source>
</evidence>
<dbReference type="RefSeq" id="WP_407991968.1">
    <property type="nucleotide sequence ID" value="NZ_AP035881.2"/>
</dbReference>
<proteinExistence type="predicted"/>